<evidence type="ECO:0000313" key="5">
    <source>
        <dbReference type="EMBL" id="TMQ49683.1"/>
    </source>
</evidence>
<dbReference type="SUPFAM" id="SSF101852">
    <property type="entry name" value="Bacterial fluorinating enzyme, C-terminal domain"/>
    <property type="match status" value="1"/>
</dbReference>
<proteinExistence type="inferred from homology"/>
<evidence type="ECO:0000259" key="4">
    <source>
        <dbReference type="Pfam" id="PF20257"/>
    </source>
</evidence>
<dbReference type="PIRSF" id="PIRSF006779">
    <property type="entry name" value="UCP006779"/>
    <property type="match status" value="1"/>
</dbReference>
<dbReference type="Gene3D" id="3.40.50.10790">
    <property type="entry name" value="S-adenosyl-l-methionine hydroxide adenosyltransferase, N-terminal"/>
    <property type="match status" value="1"/>
</dbReference>
<keyword evidence="1" id="KW-0949">S-adenosyl-L-methionine</keyword>
<name>A0A538SE77_UNCEI</name>
<comment type="caution">
    <text evidence="5">The sequence shown here is derived from an EMBL/GenBank/DDBJ whole genome shotgun (WGS) entry which is preliminary data.</text>
</comment>
<dbReference type="InterPro" id="IPR023228">
    <property type="entry name" value="SAM_OH_AdoTrfase_N_sf"/>
</dbReference>
<dbReference type="InterPro" id="IPR046469">
    <property type="entry name" value="SAM_HAT_N"/>
</dbReference>
<dbReference type="SUPFAM" id="SSF102522">
    <property type="entry name" value="Bacterial fluorinating enzyme, N-terminal domain"/>
    <property type="match status" value="1"/>
</dbReference>
<evidence type="ECO:0000313" key="6">
    <source>
        <dbReference type="Proteomes" id="UP000317716"/>
    </source>
</evidence>
<accession>A0A538SE77</accession>
<evidence type="ECO:0000256" key="1">
    <source>
        <dbReference type="ARBA" id="ARBA00022691"/>
    </source>
</evidence>
<dbReference type="EMBL" id="VBOS01000442">
    <property type="protein sequence ID" value="TMQ49683.1"/>
    <property type="molecule type" value="Genomic_DNA"/>
</dbReference>
<gene>
    <name evidence="5" type="ORF">E6K72_12135</name>
</gene>
<dbReference type="InterPro" id="IPR002747">
    <property type="entry name" value="SAM_OH_AdoTrfase"/>
</dbReference>
<dbReference type="InterPro" id="IPR023227">
    <property type="entry name" value="SAM_OH_AdoTrfase_C_sf"/>
</dbReference>
<feature type="domain" description="S-adenosyl-l-methionine hydroxide adenosyltransferase C-terminal" evidence="4">
    <location>
        <begin position="179"/>
        <end position="266"/>
    </location>
</feature>
<reference evidence="5 6" key="1">
    <citation type="journal article" date="2019" name="Nat. Microbiol.">
        <title>Mediterranean grassland soil C-N compound turnover is dependent on rainfall and depth, and is mediated by genomically divergent microorganisms.</title>
        <authorList>
            <person name="Diamond S."/>
            <person name="Andeer P.F."/>
            <person name="Li Z."/>
            <person name="Crits-Christoph A."/>
            <person name="Burstein D."/>
            <person name="Anantharaman K."/>
            <person name="Lane K.R."/>
            <person name="Thomas B.C."/>
            <person name="Pan C."/>
            <person name="Northen T.R."/>
            <person name="Banfield J.F."/>
        </authorList>
    </citation>
    <scope>NUCLEOTIDE SEQUENCE [LARGE SCALE GENOMIC DNA]</scope>
    <source>
        <strain evidence="5">WS_2</strain>
    </source>
</reference>
<dbReference type="Pfam" id="PF01887">
    <property type="entry name" value="SAM_HAT_N"/>
    <property type="match status" value="1"/>
</dbReference>
<evidence type="ECO:0000259" key="3">
    <source>
        <dbReference type="Pfam" id="PF01887"/>
    </source>
</evidence>
<dbReference type="PANTHER" id="PTHR35092:SF1">
    <property type="entry name" value="CHLORINASE MJ1651"/>
    <property type="match status" value="1"/>
</dbReference>
<dbReference type="Pfam" id="PF20257">
    <property type="entry name" value="SAM_HAT_C"/>
    <property type="match status" value="1"/>
</dbReference>
<dbReference type="AlphaFoldDB" id="A0A538SE77"/>
<protein>
    <submittedName>
        <fullName evidence="5">SAM-dependent chlorinase/fluorinase</fullName>
    </submittedName>
</protein>
<dbReference type="PANTHER" id="PTHR35092">
    <property type="entry name" value="CHLORINASE MJ1651"/>
    <property type="match status" value="1"/>
</dbReference>
<evidence type="ECO:0000256" key="2">
    <source>
        <dbReference type="ARBA" id="ARBA00024035"/>
    </source>
</evidence>
<comment type="similarity">
    <text evidence="2">Belongs to the SAM hydrolase / SAM-dependent halogenase family.</text>
</comment>
<feature type="domain" description="S-adenosyl-l-methionine hydroxide adenosyltransferase N-terminal" evidence="3">
    <location>
        <begin position="12"/>
        <end position="156"/>
    </location>
</feature>
<organism evidence="5 6">
    <name type="scientific">Eiseniibacteriota bacterium</name>
    <dbReference type="NCBI Taxonomy" id="2212470"/>
    <lineage>
        <taxon>Bacteria</taxon>
        <taxon>Candidatus Eiseniibacteriota</taxon>
    </lineage>
</organism>
<sequence>MKPEAAPHSALVSFVSDFGHDDWFVGVVHGVLIEICPHARIVDLTHEIPPGQVERAAFVLEAACPDLPPGTVNLAVVDPGVGTGRRALAVRGRGQLFVGPDNGILEWALSDPEAEVRALAEERWFRHPVSRTFHGRDVFAPVAAHLACGTPLDAFGPRISDPARLPRPPARAQDGELMGRVMFVDRFGNALTNLTAASLANAFPGVPEEKLDVRIGSRAIRGLSRSYGDAAIGTLVAIIGSSGRLEIAQVGGSAAIRFGLGEGDPVVVSAAG</sequence>
<dbReference type="InterPro" id="IPR046470">
    <property type="entry name" value="SAM_HAT_C"/>
</dbReference>
<dbReference type="Gene3D" id="2.40.30.90">
    <property type="entry name" value="Bacterial fluorinating enzyme like"/>
    <property type="match status" value="1"/>
</dbReference>
<dbReference type="Proteomes" id="UP000317716">
    <property type="component" value="Unassembled WGS sequence"/>
</dbReference>